<feature type="compositionally biased region" description="Basic and acidic residues" evidence="1">
    <location>
        <begin position="178"/>
        <end position="190"/>
    </location>
</feature>
<dbReference type="RefSeq" id="WP_004974590.1">
    <property type="nucleotide sequence ID" value="NZ_CP011947.1"/>
</dbReference>
<dbReference type="PATRIC" id="fig|35746.4.peg.2962"/>
<evidence type="ECO:0000313" key="2">
    <source>
        <dbReference type="EMBL" id="AKU08742.1"/>
    </source>
</evidence>
<gene>
    <name evidence="2" type="ORF">ABY42_13725</name>
</gene>
<dbReference type="GeneID" id="25247031"/>
<evidence type="ECO:0000313" key="3">
    <source>
        <dbReference type="Proteomes" id="UP000066124"/>
    </source>
</evidence>
<sequence length="190" mass="19949">MVEVELVLLALAALFVVGAVAMLGATAVAAWTTARLAATLSTLVRPVVLGPTDIRDVELRVAGLRALDHVDSGVVTNVVPERRRGASGFARFSRRDGVRLDLALATPDDRTATVWVPVPEALTGGSRFERIAAACDVPPEEISDAVGTELPLVRGADGGWRIGSEGNRGLGGADVGDDATRERSFEPERV</sequence>
<feature type="compositionally biased region" description="Gly residues" evidence="1">
    <location>
        <begin position="163"/>
        <end position="174"/>
    </location>
</feature>
<protein>
    <submittedName>
        <fullName evidence="2">Uncharacterized protein</fullName>
    </submittedName>
</protein>
<dbReference type="AlphaFoldDB" id="A0A0K1IW41"/>
<reference evidence="3" key="1">
    <citation type="journal article" date="2015" name="J. Biotechnol.">
        <title>Complete genome sequence of Haloferax gibbonsii strain ARA6, a potential producer of polyhydroxyalkanoates and halocins isolated from Araruama, Rio de Janeiro, Brasil.</title>
        <authorList>
            <person name="Pinto L.H."/>
            <person name="D'Alincourt Carvalho-Assef A.P."/>
            <person name="Vieira R.P."/>
            <person name="Clementino M.M."/>
            <person name="Albano R.M."/>
        </authorList>
    </citation>
    <scope>NUCLEOTIDE SEQUENCE [LARGE SCALE GENOMIC DNA]</scope>
    <source>
        <strain evidence="3">ARA6</strain>
    </source>
</reference>
<name>A0A0K1IW41_HALGI</name>
<dbReference type="EMBL" id="CP011947">
    <property type="protein sequence ID" value="AKU08742.1"/>
    <property type="molecule type" value="Genomic_DNA"/>
</dbReference>
<organism evidence="2 3">
    <name type="scientific">Haloferax gibbonsii</name>
    <dbReference type="NCBI Taxonomy" id="35746"/>
    <lineage>
        <taxon>Archaea</taxon>
        <taxon>Methanobacteriati</taxon>
        <taxon>Methanobacteriota</taxon>
        <taxon>Stenosarchaea group</taxon>
        <taxon>Halobacteria</taxon>
        <taxon>Halobacteriales</taxon>
        <taxon>Haloferacaceae</taxon>
        <taxon>Haloferax</taxon>
    </lineage>
</organism>
<feature type="region of interest" description="Disordered" evidence="1">
    <location>
        <begin position="163"/>
        <end position="190"/>
    </location>
</feature>
<dbReference type="Proteomes" id="UP000066124">
    <property type="component" value="Chromosome"/>
</dbReference>
<dbReference type="KEGG" id="hgi:ABY42_13725"/>
<evidence type="ECO:0000256" key="1">
    <source>
        <dbReference type="SAM" id="MobiDB-lite"/>
    </source>
</evidence>
<accession>A0A0K1IW41</accession>
<proteinExistence type="predicted"/>